<protein>
    <submittedName>
        <fullName evidence="1">Cellulose biosynthesis protein BcsQ</fullName>
    </submittedName>
</protein>
<dbReference type="EMBL" id="FNAP01000005">
    <property type="protein sequence ID" value="SDE31815.1"/>
    <property type="molecule type" value="Genomic_DNA"/>
</dbReference>
<sequence length="215" mass="23525">MAVTEVVGTLTKTYIDQGHGVVGVVASQPREGTTTVTLALARAFVDYRPASRVLLVDANPSNRDLTQSVMRGERLGRKAAKMAATERNLGEPTYLPLPDSPQQFLLSFGQGVGESGDLGLSGDAVNRIDHVLKAARHEFDLVLVDLPPVLQHRDAVQTLAPLLDTLVMVVRAAQTRRPVIEQGAETLKSLPRPLAGVILNDRPYPIPKWIYRRFF</sequence>
<dbReference type="STRING" id="69960.SAMN05421720_105218"/>
<proteinExistence type="predicted"/>
<dbReference type="RefSeq" id="WP_092785330.1">
    <property type="nucleotide sequence ID" value="NZ_FNAP01000005.1"/>
</dbReference>
<dbReference type="PANTHER" id="PTHR32309:SF13">
    <property type="entry name" value="FERRIC ENTEROBACTIN TRANSPORT PROTEIN FEPE"/>
    <property type="match status" value="1"/>
</dbReference>
<evidence type="ECO:0000313" key="1">
    <source>
        <dbReference type="EMBL" id="SDE31815.1"/>
    </source>
</evidence>
<gene>
    <name evidence="1" type="ORF">SAMN05421720_105218</name>
</gene>
<dbReference type="InterPro" id="IPR027417">
    <property type="entry name" value="P-loop_NTPase"/>
</dbReference>
<dbReference type="Gene3D" id="3.40.50.300">
    <property type="entry name" value="P-loop containing nucleotide triphosphate hydrolases"/>
    <property type="match status" value="1"/>
</dbReference>
<dbReference type="InterPro" id="IPR050445">
    <property type="entry name" value="Bact_polysacc_biosynth/exp"/>
</dbReference>
<dbReference type="Pfam" id="PF06564">
    <property type="entry name" value="CBP_BcsQ"/>
    <property type="match status" value="1"/>
</dbReference>
<name>A0A1G7C062_9PROT</name>
<dbReference type="OrthoDB" id="121966at2"/>
<dbReference type="PANTHER" id="PTHR32309">
    <property type="entry name" value="TYROSINE-PROTEIN KINASE"/>
    <property type="match status" value="1"/>
</dbReference>
<reference evidence="1 2" key="1">
    <citation type="submission" date="2016-10" db="EMBL/GenBank/DDBJ databases">
        <authorList>
            <person name="de Groot N.N."/>
        </authorList>
    </citation>
    <scope>NUCLEOTIDE SEQUENCE [LARGE SCALE GENOMIC DNA]</scope>
    <source>
        <strain evidence="1 2">ATCC 700224</strain>
    </source>
</reference>
<evidence type="ECO:0000313" key="2">
    <source>
        <dbReference type="Proteomes" id="UP000199412"/>
    </source>
</evidence>
<dbReference type="AlphaFoldDB" id="A0A1G7C062"/>
<dbReference type="Proteomes" id="UP000199412">
    <property type="component" value="Unassembled WGS sequence"/>
</dbReference>
<dbReference type="GO" id="GO:0005886">
    <property type="term" value="C:plasma membrane"/>
    <property type="evidence" value="ECO:0007669"/>
    <property type="project" value="TreeGrafter"/>
</dbReference>
<organism evidence="1 2">
    <name type="scientific">Rhodospira trueperi</name>
    <dbReference type="NCBI Taxonomy" id="69960"/>
    <lineage>
        <taxon>Bacteria</taxon>
        <taxon>Pseudomonadati</taxon>
        <taxon>Pseudomonadota</taxon>
        <taxon>Alphaproteobacteria</taxon>
        <taxon>Rhodospirillales</taxon>
        <taxon>Rhodospirillaceae</taxon>
        <taxon>Rhodospira</taxon>
    </lineage>
</organism>
<keyword evidence="2" id="KW-1185">Reference proteome</keyword>
<accession>A0A1G7C062</accession>
<dbReference type="GO" id="GO:0004713">
    <property type="term" value="F:protein tyrosine kinase activity"/>
    <property type="evidence" value="ECO:0007669"/>
    <property type="project" value="TreeGrafter"/>
</dbReference>
<dbReference type="InterPro" id="IPR017746">
    <property type="entry name" value="Cellulose_synthase_operon_BcsQ"/>
</dbReference>
<dbReference type="SUPFAM" id="SSF52540">
    <property type="entry name" value="P-loop containing nucleoside triphosphate hydrolases"/>
    <property type="match status" value="1"/>
</dbReference>